<evidence type="ECO:0000313" key="4">
    <source>
        <dbReference type="Proteomes" id="UP000650994"/>
    </source>
</evidence>
<reference evidence="3" key="2">
    <citation type="submission" date="2016-11" db="EMBL/GenBank/DDBJ databases">
        <authorList>
            <person name="Varghese N."/>
            <person name="Submissions S."/>
        </authorList>
    </citation>
    <scope>NUCLEOTIDE SEQUENCE [LARGE SCALE GENOMIC DNA]</scope>
    <source>
        <strain evidence="3">DSM 27989</strain>
    </source>
</reference>
<proteinExistence type="predicted"/>
<reference evidence="4" key="4">
    <citation type="journal article" date="2019" name="Int. J. Syst. Evol. Microbiol.">
        <title>The Global Catalogue of Microorganisms (GCM) 10K type strain sequencing project: providing services to taxonomists for standard genome sequencing and annotation.</title>
        <authorList>
            <consortium name="The Broad Institute Genomics Platform"/>
            <consortium name="The Broad Institute Genome Sequencing Center for Infectious Disease"/>
            <person name="Wu L."/>
            <person name="Ma J."/>
        </authorList>
    </citation>
    <scope>NUCLEOTIDE SEQUENCE [LARGE SCALE GENOMIC DNA]</scope>
    <source>
        <strain evidence="4">CGMCC 1.12707</strain>
    </source>
</reference>
<dbReference type="EMBL" id="FRBH01000003">
    <property type="protein sequence ID" value="SHK73502.1"/>
    <property type="molecule type" value="Genomic_DNA"/>
</dbReference>
<protein>
    <submittedName>
        <fullName evidence="2">Uncharacterized protein</fullName>
    </submittedName>
</protein>
<reference evidence="1" key="1">
    <citation type="journal article" date="2014" name="Int. J. Syst. Evol. Microbiol.">
        <title>Complete genome of a new Firmicutes species belonging to the dominant human colonic microbiota ('Ruminococcus bicirculans') reveals two chromosomes and a selective capacity to utilize plant glucans.</title>
        <authorList>
            <consortium name="NISC Comparative Sequencing Program"/>
            <person name="Wegmann U."/>
            <person name="Louis P."/>
            <person name="Goesmann A."/>
            <person name="Henrissat B."/>
            <person name="Duncan S.H."/>
            <person name="Flint H.J."/>
        </authorList>
    </citation>
    <scope>NUCLEOTIDE SEQUENCE</scope>
    <source>
        <strain evidence="1">CGMCC 1.12707</strain>
    </source>
</reference>
<dbReference type="EMBL" id="BMFL01000036">
    <property type="protein sequence ID" value="GGF11481.1"/>
    <property type="molecule type" value="Genomic_DNA"/>
</dbReference>
<dbReference type="Proteomes" id="UP000184120">
    <property type="component" value="Unassembled WGS sequence"/>
</dbReference>
<evidence type="ECO:0000313" key="1">
    <source>
        <dbReference type="EMBL" id="GGF11481.1"/>
    </source>
</evidence>
<keyword evidence="4" id="KW-1185">Reference proteome</keyword>
<organism evidence="2 3">
    <name type="scientific">Chishuiella changwenlii</name>
    <dbReference type="NCBI Taxonomy" id="1434701"/>
    <lineage>
        <taxon>Bacteria</taxon>
        <taxon>Pseudomonadati</taxon>
        <taxon>Bacteroidota</taxon>
        <taxon>Flavobacteriia</taxon>
        <taxon>Flavobacteriales</taxon>
        <taxon>Weeksellaceae</taxon>
        <taxon>Chishuiella</taxon>
    </lineage>
</organism>
<sequence>MDRETFARNYFSGLFANWVGKLSNEFIIKIDMNPDDEKLIELHGEFVHELKDLLDRYSFDEGYKDDLNDLINKVSPN</sequence>
<dbReference type="AlphaFoldDB" id="A0A1M6UW92"/>
<reference evidence="2" key="3">
    <citation type="submission" date="2016-11" db="EMBL/GenBank/DDBJ databases">
        <authorList>
            <person name="Jaros S."/>
            <person name="Januszkiewicz K."/>
            <person name="Wedrychowicz H."/>
        </authorList>
    </citation>
    <scope>NUCLEOTIDE SEQUENCE [LARGE SCALE GENOMIC DNA]</scope>
    <source>
        <strain evidence="2">DSM 27989</strain>
    </source>
</reference>
<dbReference type="STRING" id="1434701.SAMN05443634_10390"/>
<dbReference type="Proteomes" id="UP000650994">
    <property type="component" value="Unassembled WGS sequence"/>
</dbReference>
<accession>A0A1M6UW92</accession>
<evidence type="ECO:0000313" key="2">
    <source>
        <dbReference type="EMBL" id="SHK73502.1"/>
    </source>
</evidence>
<dbReference type="RefSeq" id="WP_072929995.1">
    <property type="nucleotide sequence ID" value="NZ_BMFL01000036.1"/>
</dbReference>
<reference evidence="1" key="5">
    <citation type="submission" date="2024-05" db="EMBL/GenBank/DDBJ databases">
        <authorList>
            <person name="Sun Q."/>
            <person name="Zhou Y."/>
        </authorList>
    </citation>
    <scope>NUCLEOTIDE SEQUENCE</scope>
    <source>
        <strain evidence="1">CGMCC 1.12707</strain>
    </source>
</reference>
<gene>
    <name evidence="1" type="ORF">GCM10010984_30630</name>
    <name evidence="2" type="ORF">SAMN05443634_10390</name>
</gene>
<name>A0A1M6UW92_9FLAO</name>
<evidence type="ECO:0000313" key="3">
    <source>
        <dbReference type="Proteomes" id="UP000184120"/>
    </source>
</evidence>